<evidence type="ECO:0000313" key="3">
    <source>
        <dbReference type="Proteomes" id="UP000622430"/>
    </source>
</evidence>
<dbReference type="Proteomes" id="UP000622430">
    <property type="component" value="Segment"/>
</dbReference>
<keyword evidence="1" id="KW-0175">Coiled coil</keyword>
<dbReference type="EMBL" id="MW460246">
    <property type="protein sequence ID" value="QRE00427.1"/>
    <property type="molecule type" value="Genomic_DNA"/>
</dbReference>
<accession>A0A889IQ21</accession>
<name>A0A889IQ21_9CAUD</name>
<keyword evidence="3" id="KW-1185">Reference proteome</keyword>
<evidence type="ECO:0000256" key="1">
    <source>
        <dbReference type="SAM" id="Coils"/>
    </source>
</evidence>
<feature type="coiled-coil region" evidence="1">
    <location>
        <begin position="115"/>
        <end position="156"/>
    </location>
</feature>
<sequence>MAKQVVHLFRKNKNFEWTVCSVFVLEQLAREGYETKTVDLNEDPTIFGISTYAIYELKQLAEKVGAKISEDNEEIVSHLSLNIASVCSVAREEVNALIRQRDAAYQERDNSFEAVSKLNAAIEEHRCALNSANEAVSREIAAKVKAEGERDELKRQMNAYAFDFMSALFGQENVTPGAATLERVHHSLRNLQPSMKPVGLTRAEIMGYLDHVMHRDDDKFNAVLRVIEKIIEFDEQKKAANVLRNTIASHTDREIRAAELKRAERIEARKARSLEPFVYSQAIGVIRGNNIQLHVGPGGRDQAQAFVDFVNDLINFEHASMPKTSDPIKQQAEQRGREAVKYLKSILRKWPQKWETFCLGPHDKSRISKIVGEK</sequence>
<organism evidence="2 3">
    <name type="scientific">Burkholderia phage BCSR52</name>
    <dbReference type="NCBI Taxonomy" id="2805748"/>
    <lineage>
        <taxon>Viruses</taxon>
        <taxon>Duplodnaviria</taxon>
        <taxon>Heunggongvirae</taxon>
        <taxon>Uroviricota</taxon>
        <taxon>Caudoviricetes</taxon>
        <taxon>Lindbergviridae</taxon>
        <taxon>Irusalimvirus</taxon>
        <taxon>Irusalimvirus BCSR52</taxon>
    </lineage>
</organism>
<protein>
    <submittedName>
        <fullName evidence="2">Uncharacterized protein</fullName>
    </submittedName>
</protein>
<proteinExistence type="predicted"/>
<evidence type="ECO:0000313" key="2">
    <source>
        <dbReference type="EMBL" id="QRE00427.1"/>
    </source>
</evidence>
<reference evidence="2" key="1">
    <citation type="submission" date="2021-01" db="EMBL/GenBank/DDBJ databases">
        <authorList>
            <person name="Rakov C."/>
            <person name="Alkalay-Oren S."/>
            <person name="Coppenhagen-Glazer S."/>
            <person name="Hazan R."/>
        </authorList>
    </citation>
    <scope>NUCLEOTIDE SEQUENCE</scope>
</reference>